<dbReference type="Gramene" id="GBG43255">
    <property type="protein sequence ID" value="GBG43255"/>
    <property type="gene ID" value="CBR_g76852"/>
</dbReference>
<dbReference type="AlphaFoldDB" id="A0A388JK84"/>
<sequence length="64" mass="6864">MLLLRPVGEGRWSSNFALELETGEEDLPGYGGVVVGGSTEALAMEVEGAVPHPRLSLWRIAREG</sequence>
<keyword evidence="2" id="KW-1185">Reference proteome</keyword>
<reference evidence="1 2" key="1">
    <citation type="journal article" date="2018" name="Cell">
        <title>The Chara Genome: Secondary Complexity and Implications for Plant Terrestrialization.</title>
        <authorList>
            <person name="Nishiyama T."/>
            <person name="Sakayama H."/>
            <person name="Vries J.D."/>
            <person name="Buschmann H."/>
            <person name="Saint-Marcoux D."/>
            <person name="Ullrich K.K."/>
            <person name="Haas F.B."/>
            <person name="Vanderstraeten L."/>
            <person name="Becker D."/>
            <person name="Lang D."/>
            <person name="Vosolsobe S."/>
            <person name="Rombauts S."/>
            <person name="Wilhelmsson P.K.I."/>
            <person name="Janitza P."/>
            <person name="Kern R."/>
            <person name="Heyl A."/>
            <person name="Rumpler F."/>
            <person name="Villalobos L.I.A.C."/>
            <person name="Clay J.M."/>
            <person name="Skokan R."/>
            <person name="Toyoda A."/>
            <person name="Suzuki Y."/>
            <person name="Kagoshima H."/>
            <person name="Schijlen E."/>
            <person name="Tajeshwar N."/>
            <person name="Catarino B."/>
            <person name="Hetherington A.J."/>
            <person name="Saltykova A."/>
            <person name="Bonnot C."/>
            <person name="Breuninger H."/>
            <person name="Symeonidi A."/>
            <person name="Radhakrishnan G.V."/>
            <person name="Van Nieuwerburgh F."/>
            <person name="Deforce D."/>
            <person name="Chang C."/>
            <person name="Karol K.G."/>
            <person name="Hedrich R."/>
            <person name="Ulvskov P."/>
            <person name="Glockner G."/>
            <person name="Delwiche C.F."/>
            <person name="Petrasek J."/>
            <person name="Van de Peer Y."/>
            <person name="Friml J."/>
            <person name="Beilby M."/>
            <person name="Dolan L."/>
            <person name="Kohara Y."/>
            <person name="Sugano S."/>
            <person name="Fujiyama A."/>
            <person name="Delaux P.-M."/>
            <person name="Quint M."/>
            <person name="TheiBen G."/>
            <person name="Hagemann M."/>
            <person name="Harholt J."/>
            <person name="Dunand C."/>
            <person name="Zachgo S."/>
            <person name="Langdale J."/>
            <person name="Maumus F."/>
            <person name="Straeten D.V.D."/>
            <person name="Gould S.B."/>
            <person name="Rensing S.A."/>
        </authorList>
    </citation>
    <scope>NUCLEOTIDE SEQUENCE [LARGE SCALE GENOMIC DNA]</scope>
    <source>
        <strain evidence="1 2">S276</strain>
    </source>
</reference>
<dbReference type="EMBL" id="BFEA01002999">
    <property type="protein sequence ID" value="GBG43255.1"/>
    <property type="molecule type" value="Genomic_DNA"/>
</dbReference>
<organism evidence="1 2">
    <name type="scientific">Chara braunii</name>
    <name type="common">Braun's stonewort</name>
    <dbReference type="NCBI Taxonomy" id="69332"/>
    <lineage>
        <taxon>Eukaryota</taxon>
        <taxon>Viridiplantae</taxon>
        <taxon>Streptophyta</taxon>
        <taxon>Charophyceae</taxon>
        <taxon>Charales</taxon>
        <taxon>Characeae</taxon>
        <taxon>Chara</taxon>
    </lineage>
</organism>
<feature type="non-terminal residue" evidence="1">
    <location>
        <position position="1"/>
    </location>
</feature>
<protein>
    <submittedName>
        <fullName evidence="1">Uncharacterized protein</fullName>
    </submittedName>
</protein>
<accession>A0A388JK84</accession>
<dbReference type="Proteomes" id="UP000265515">
    <property type="component" value="Unassembled WGS sequence"/>
</dbReference>
<name>A0A388JK84_CHABU</name>
<proteinExistence type="predicted"/>
<gene>
    <name evidence="1" type="ORF">CBR_g76852</name>
</gene>
<comment type="caution">
    <text evidence="1">The sequence shown here is derived from an EMBL/GenBank/DDBJ whole genome shotgun (WGS) entry which is preliminary data.</text>
</comment>
<evidence type="ECO:0000313" key="2">
    <source>
        <dbReference type="Proteomes" id="UP000265515"/>
    </source>
</evidence>
<evidence type="ECO:0000313" key="1">
    <source>
        <dbReference type="EMBL" id="GBG43255.1"/>
    </source>
</evidence>